<organism evidence="2 3">
    <name type="scientific">Deinococcus carri</name>
    <dbReference type="NCBI Taxonomy" id="1211323"/>
    <lineage>
        <taxon>Bacteria</taxon>
        <taxon>Thermotogati</taxon>
        <taxon>Deinococcota</taxon>
        <taxon>Deinococci</taxon>
        <taxon>Deinococcales</taxon>
        <taxon>Deinococcaceae</taxon>
        <taxon>Deinococcus</taxon>
    </lineage>
</organism>
<dbReference type="EMBL" id="BAABRP010000002">
    <property type="protein sequence ID" value="GAA5512385.1"/>
    <property type="molecule type" value="Genomic_DNA"/>
</dbReference>
<evidence type="ECO:0000313" key="2">
    <source>
        <dbReference type="EMBL" id="GAA5512385.1"/>
    </source>
</evidence>
<dbReference type="SUPFAM" id="SSF53098">
    <property type="entry name" value="Ribonuclease H-like"/>
    <property type="match status" value="1"/>
</dbReference>
<dbReference type="InterPro" id="IPR012337">
    <property type="entry name" value="RNaseH-like_sf"/>
</dbReference>
<proteinExistence type="predicted"/>
<dbReference type="Proteomes" id="UP001401887">
    <property type="component" value="Unassembled WGS sequence"/>
</dbReference>
<protein>
    <recommendedName>
        <fullName evidence="1">Transposase IS701-like DDE domain-containing protein</fullName>
    </recommendedName>
</protein>
<accession>A0ABP9W4T7</accession>
<evidence type="ECO:0000313" key="3">
    <source>
        <dbReference type="Proteomes" id="UP001401887"/>
    </source>
</evidence>
<sequence>MSIIGAFTPVFSRRVWPHVQLLLIGAILTLGQRTVTAALRVLGLADEAQFVTYHRVLHRARWSNLHTSRILLRLLIHTFVPQGPLVLGLDDTIERRTGAKIKAQGIYRDPVRSSHSHFVKASGLRWLSLMLLVPIPWAQRVWALPFLTALTPSERFHQQRGRPHKKLTDWARQMLRQVQRWVPDRPLVVVADSAYTVIAWLHDLQQHRPIAVITRLRLDAALYEAAPERQAGQMGRPRLKGKRLPTLAARLADVSTTWQRVQVVRWYGEGSRTVEIASDTAVWYHTGLPPVSIRWVLIRDPLGKFAAQALLSTDVQLAPLQILEWFVQRWQLEVTFEEVRAHLGVETQRQWSDLAIARTTPVLLGLFSLITLLAHERWKDTEMWVRRAAWYDKTLPTFVDALAEVRRALWKVETFRTSPTADDLVQVPRSLVDRLTDALCYAA</sequence>
<comment type="caution">
    <text evidence="2">The sequence shown here is derived from an EMBL/GenBank/DDBJ whole genome shotgun (WGS) entry which is preliminary data.</text>
</comment>
<feature type="domain" description="Transposase IS701-like DDE" evidence="1">
    <location>
        <begin position="7"/>
        <end position="267"/>
    </location>
</feature>
<name>A0ABP9W4T7_9DEIO</name>
<dbReference type="Pfam" id="PF13546">
    <property type="entry name" value="DDE_5"/>
    <property type="match status" value="1"/>
</dbReference>
<evidence type="ECO:0000259" key="1">
    <source>
        <dbReference type="Pfam" id="PF13546"/>
    </source>
</evidence>
<dbReference type="Gene3D" id="3.90.350.10">
    <property type="entry name" value="Transposase Inhibitor Protein From Tn5, Chain A, domain 1"/>
    <property type="match status" value="1"/>
</dbReference>
<keyword evidence="3" id="KW-1185">Reference proteome</keyword>
<gene>
    <name evidence="2" type="ORF">Dcar01_01099</name>
</gene>
<dbReference type="InterPro" id="IPR038721">
    <property type="entry name" value="IS701-like_DDE_dom"/>
</dbReference>
<reference evidence="2 3" key="1">
    <citation type="submission" date="2024-02" db="EMBL/GenBank/DDBJ databases">
        <title>Deinococcus carri NBRC 110142.</title>
        <authorList>
            <person name="Ichikawa N."/>
            <person name="Katano-Makiyama Y."/>
            <person name="Hidaka K."/>
        </authorList>
    </citation>
    <scope>NUCLEOTIDE SEQUENCE [LARGE SCALE GENOMIC DNA]</scope>
    <source>
        <strain evidence="2 3">NBRC 110142</strain>
    </source>
</reference>